<accession>A0AA48QV89</accession>
<dbReference type="PANTHER" id="PTHR33840">
    <property type="match status" value="1"/>
</dbReference>
<keyword evidence="4" id="KW-1185">Reference proteome</keyword>
<name>A0AA48QV89_9TREE</name>
<reference evidence="3" key="1">
    <citation type="journal article" date="2023" name="BMC Genomics">
        <title>Chromosome-level genome assemblies of Cutaneotrichosporon spp. (Trichosporonales, Basidiomycota) reveal imbalanced evolution between nucleotide sequences and chromosome synteny.</title>
        <authorList>
            <person name="Kobayashi Y."/>
            <person name="Kayamori A."/>
            <person name="Aoki K."/>
            <person name="Shiwa Y."/>
            <person name="Matsutani M."/>
            <person name="Fujita N."/>
            <person name="Sugita T."/>
            <person name="Iwasaki W."/>
            <person name="Tanaka N."/>
            <person name="Takashima M."/>
        </authorList>
    </citation>
    <scope>NUCLEOTIDE SEQUENCE</scope>
    <source>
        <strain evidence="3">HIS019</strain>
    </source>
</reference>
<protein>
    <recommendedName>
        <fullName evidence="2">T6SS Phospholipase effector Tle1-like catalytic domain-containing protein</fullName>
    </recommendedName>
</protein>
<dbReference type="Pfam" id="PF09994">
    <property type="entry name" value="T6SS_Tle1-like_cat"/>
    <property type="match status" value="1"/>
</dbReference>
<gene>
    <name evidence="3" type="ORF">CcaverHIS019_0312090</name>
</gene>
<feature type="domain" description="T6SS Phospholipase effector Tle1-like catalytic" evidence="2">
    <location>
        <begin position="63"/>
        <end position="392"/>
    </location>
</feature>
<sequence>MKSSLNKSPSDQNPILTESELPSPSPSTPTFPGPSRRAIDTIVMEHASSLMPLDEGPPKRAGRNIVVLLDGTGQGFCDTNSNIIKLHTVLKADEEQFLYYSSGLGTVLPASTGSWANARREMAMIIDKAVAWNFDDCVCDAYAYLMDYYTPGDRVYIFGFSRGAYVARALAGMIQKVGLLPRGNQRSLKAAYRVYTDPKAVRSERADDSANQPGAQYRRIFSLSRPVVIEFLGAWDTVSSLGGFRLPRLPFASGVKTVKFLRQALALDERRIRFTPEYIHYDAEENALWERVRVCKTHLAQLSSRYASRQDPGMEHAQMERAQMERAQKDLAHARAELNNKFPIYEKTKLGMLKRRRMDCWFMGCHSDVGGGNDLNGDPSLSNIPLRWIVREAVDCGLLLSATGMSYLAAMAIPEWARKGYPNENHCGPSAATIDFLSCLAAIVDETLTSPCTEQEALNDMDKLCQQIKQEELRKLVDLVAWRDVGPDLLSLDATRPCKESLRGFVYRSLEVCPLKTRWYAPDMGTVETKSRVTVNFGAPRRMMPGQRVHMSVYHRMNAPEQLGLPKYRPRARLPSEFKDWDDALRKKEDPLWLM</sequence>
<dbReference type="InterPro" id="IPR029058">
    <property type="entry name" value="AB_hydrolase_fold"/>
</dbReference>
<feature type="compositionally biased region" description="Pro residues" evidence="1">
    <location>
        <begin position="23"/>
        <end position="32"/>
    </location>
</feature>
<evidence type="ECO:0000313" key="4">
    <source>
        <dbReference type="Proteomes" id="UP001233271"/>
    </source>
</evidence>
<feature type="region of interest" description="Disordered" evidence="1">
    <location>
        <begin position="1"/>
        <end position="36"/>
    </location>
</feature>
<organism evidence="3 4">
    <name type="scientific">Cutaneotrichosporon cavernicola</name>
    <dbReference type="NCBI Taxonomy" id="279322"/>
    <lineage>
        <taxon>Eukaryota</taxon>
        <taxon>Fungi</taxon>
        <taxon>Dikarya</taxon>
        <taxon>Basidiomycota</taxon>
        <taxon>Agaricomycotina</taxon>
        <taxon>Tremellomycetes</taxon>
        <taxon>Trichosporonales</taxon>
        <taxon>Trichosporonaceae</taxon>
        <taxon>Cutaneotrichosporon</taxon>
    </lineage>
</organism>
<evidence type="ECO:0000259" key="2">
    <source>
        <dbReference type="Pfam" id="PF09994"/>
    </source>
</evidence>
<dbReference type="SUPFAM" id="SSF53474">
    <property type="entry name" value="alpha/beta-Hydrolases"/>
    <property type="match status" value="2"/>
</dbReference>
<dbReference type="InterPro" id="IPR018712">
    <property type="entry name" value="Tle1-like_cat"/>
</dbReference>
<dbReference type="EMBL" id="AP028214">
    <property type="protein sequence ID" value="BEI91139.1"/>
    <property type="molecule type" value="Genomic_DNA"/>
</dbReference>
<dbReference type="RefSeq" id="XP_060456404.1">
    <property type="nucleotide sequence ID" value="XM_060599740.1"/>
</dbReference>
<evidence type="ECO:0000256" key="1">
    <source>
        <dbReference type="SAM" id="MobiDB-lite"/>
    </source>
</evidence>
<proteinExistence type="predicted"/>
<dbReference type="KEGG" id="ccac:CcaHIS019_0312090"/>
<feature type="compositionally biased region" description="Polar residues" evidence="1">
    <location>
        <begin position="1"/>
        <end position="13"/>
    </location>
</feature>
<dbReference type="Proteomes" id="UP001233271">
    <property type="component" value="Chromosome 3"/>
</dbReference>
<dbReference type="GeneID" id="85495009"/>
<dbReference type="PANTHER" id="PTHR33840:SF1">
    <property type="entry name" value="TLE1 PHOSPHOLIPASE DOMAIN-CONTAINING PROTEIN"/>
    <property type="match status" value="1"/>
</dbReference>
<evidence type="ECO:0000313" key="3">
    <source>
        <dbReference type="EMBL" id="BEI91139.1"/>
    </source>
</evidence>
<dbReference type="AlphaFoldDB" id="A0AA48QV89"/>